<name>A0A426YKB6_ENSVE</name>
<reference evidence="1 2" key="1">
    <citation type="journal article" date="2014" name="Agronomy (Basel)">
        <title>A Draft Genome Sequence for Ensete ventricosum, the Drought-Tolerant Tree Against Hunger.</title>
        <authorList>
            <person name="Harrison J."/>
            <person name="Moore K.A."/>
            <person name="Paszkiewicz K."/>
            <person name="Jones T."/>
            <person name="Grant M."/>
            <person name="Ambacheew D."/>
            <person name="Muzemil S."/>
            <person name="Studholme D.J."/>
        </authorList>
    </citation>
    <scope>NUCLEOTIDE SEQUENCE [LARGE SCALE GENOMIC DNA]</scope>
</reference>
<gene>
    <name evidence="1" type="ORF">B296_00034710</name>
</gene>
<sequence>MDINLIAEFKITNPTTDYMMLLHVLPTVFVDNRDLFERVVKLMWATTKSMKGTGMHVPSWRQREYVRAKWFNSYGKIYADMPIEKGVAWVARKITNRKVDVERKEITREKVGNGVQQL</sequence>
<evidence type="ECO:0000313" key="2">
    <source>
        <dbReference type="Proteomes" id="UP000287651"/>
    </source>
</evidence>
<protein>
    <submittedName>
        <fullName evidence="1">Uncharacterized protein</fullName>
    </submittedName>
</protein>
<accession>A0A426YKB6</accession>
<comment type="caution">
    <text evidence="1">The sequence shown here is derived from an EMBL/GenBank/DDBJ whole genome shotgun (WGS) entry which is preliminary data.</text>
</comment>
<dbReference type="Pfam" id="PF04720">
    <property type="entry name" value="PDDEXK_6"/>
    <property type="match status" value="1"/>
</dbReference>
<dbReference type="PANTHER" id="PTHR31579:SF42">
    <property type="entry name" value="DUF506 FAMILY PROTEIN (DUF506)"/>
    <property type="match status" value="1"/>
</dbReference>
<dbReference type="Proteomes" id="UP000287651">
    <property type="component" value="Unassembled WGS sequence"/>
</dbReference>
<dbReference type="InterPro" id="IPR006502">
    <property type="entry name" value="PDDEXK-like"/>
</dbReference>
<proteinExistence type="predicted"/>
<dbReference type="AlphaFoldDB" id="A0A426YKB6"/>
<evidence type="ECO:0000313" key="1">
    <source>
        <dbReference type="EMBL" id="RRT52201.1"/>
    </source>
</evidence>
<organism evidence="1 2">
    <name type="scientific">Ensete ventricosum</name>
    <name type="common">Abyssinian banana</name>
    <name type="synonym">Musa ensete</name>
    <dbReference type="NCBI Taxonomy" id="4639"/>
    <lineage>
        <taxon>Eukaryota</taxon>
        <taxon>Viridiplantae</taxon>
        <taxon>Streptophyta</taxon>
        <taxon>Embryophyta</taxon>
        <taxon>Tracheophyta</taxon>
        <taxon>Spermatophyta</taxon>
        <taxon>Magnoliopsida</taxon>
        <taxon>Liliopsida</taxon>
        <taxon>Zingiberales</taxon>
        <taxon>Musaceae</taxon>
        <taxon>Ensete</taxon>
    </lineage>
</organism>
<dbReference type="EMBL" id="AMZH03011798">
    <property type="protein sequence ID" value="RRT52201.1"/>
    <property type="molecule type" value="Genomic_DNA"/>
</dbReference>
<dbReference type="PANTHER" id="PTHR31579">
    <property type="entry name" value="OS03G0796600 PROTEIN"/>
    <property type="match status" value="1"/>
</dbReference>